<evidence type="ECO:0000259" key="5">
    <source>
        <dbReference type="PROSITE" id="PS50146"/>
    </source>
</evidence>
<dbReference type="RefSeq" id="WP_345254633.1">
    <property type="nucleotide sequence ID" value="NZ_BAABGY010000006.1"/>
</dbReference>
<feature type="domain" description="DAGKc" evidence="5">
    <location>
        <begin position="4"/>
        <end position="134"/>
    </location>
</feature>
<keyword evidence="7" id="KW-1185">Reference proteome</keyword>
<dbReference type="Pfam" id="PF19279">
    <property type="entry name" value="YegS_C"/>
    <property type="match status" value="1"/>
</dbReference>
<keyword evidence="4" id="KW-0067">ATP-binding</keyword>
<protein>
    <submittedName>
        <fullName evidence="6">Diacylglycerol kinase family lipid kinase</fullName>
    </submittedName>
</protein>
<dbReference type="Proteomes" id="UP001501725">
    <property type="component" value="Unassembled WGS sequence"/>
</dbReference>
<evidence type="ECO:0000256" key="1">
    <source>
        <dbReference type="ARBA" id="ARBA00022679"/>
    </source>
</evidence>
<evidence type="ECO:0000256" key="2">
    <source>
        <dbReference type="ARBA" id="ARBA00022741"/>
    </source>
</evidence>
<dbReference type="EMBL" id="BAABGY010000006">
    <property type="protein sequence ID" value="GAA4325903.1"/>
    <property type="molecule type" value="Genomic_DNA"/>
</dbReference>
<name>A0ABP8GL24_9BACT</name>
<evidence type="ECO:0000256" key="4">
    <source>
        <dbReference type="ARBA" id="ARBA00022840"/>
    </source>
</evidence>
<keyword evidence="3 6" id="KW-0418">Kinase</keyword>
<comment type="caution">
    <text evidence="6">The sequence shown here is derived from an EMBL/GenBank/DDBJ whole genome shotgun (WGS) entry which is preliminary data.</text>
</comment>
<dbReference type="Pfam" id="PF00781">
    <property type="entry name" value="DAGK_cat"/>
    <property type="match status" value="1"/>
</dbReference>
<sequence>MQKEGQLKFLFVINPVSGGKAKSDWETQIRTHMRDSPHAMEFFLLTGDADETSVAHHIEQVQPDRVVAVGGDGTVKLVAELLQERRIPLGILPAGSANGMARELGIPLDPAEALKVVTGGQEQAIDLIRINDEEICIHLSDLGLNAMLVKYFEGSKGRGMWGYGRAIFRVLWQKQKIYATIHTEKGILKRKAYMIVLANARKYGTGANINPEGNVADGYFEVVVLRKLNLIEILKALFTNRSFKRERIEIISTRTVQIRTQKRTYFQVDGEYRGRTKEVSASILPGALVLLLPAP</sequence>
<reference evidence="7" key="1">
    <citation type="journal article" date="2019" name="Int. J. Syst. Evol. Microbiol.">
        <title>The Global Catalogue of Microorganisms (GCM) 10K type strain sequencing project: providing services to taxonomists for standard genome sequencing and annotation.</title>
        <authorList>
            <consortium name="The Broad Institute Genomics Platform"/>
            <consortium name="The Broad Institute Genome Sequencing Center for Infectious Disease"/>
            <person name="Wu L."/>
            <person name="Ma J."/>
        </authorList>
    </citation>
    <scope>NUCLEOTIDE SEQUENCE [LARGE SCALE GENOMIC DNA]</scope>
    <source>
        <strain evidence="7">JCM 17919</strain>
    </source>
</reference>
<dbReference type="PROSITE" id="PS50146">
    <property type="entry name" value="DAGK"/>
    <property type="match status" value="1"/>
</dbReference>
<dbReference type="PANTHER" id="PTHR12358">
    <property type="entry name" value="SPHINGOSINE KINASE"/>
    <property type="match status" value="1"/>
</dbReference>
<dbReference type="GO" id="GO:0016301">
    <property type="term" value="F:kinase activity"/>
    <property type="evidence" value="ECO:0007669"/>
    <property type="project" value="UniProtKB-KW"/>
</dbReference>
<accession>A0ABP8GL24</accession>
<dbReference type="InterPro" id="IPR001206">
    <property type="entry name" value="Diacylglycerol_kinase_cat_dom"/>
</dbReference>
<dbReference type="SUPFAM" id="SSF111331">
    <property type="entry name" value="NAD kinase/diacylglycerol kinase-like"/>
    <property type="match status" value="1"/>
</dbReference>
<dbReference type="InterPro" id="IPR016064">
    <property type="entry name" value="NAD/diacylglycerol_kinase_sf"/>
</dbReference>
<evidence type="ECO:0000313" key="7">
    <source>
        <dbReference type="Proteomes" id="UP001501725"/>
    </source>
</evidence>
<dbReference type="SMART" id="SM00046">
    <property type="entry name" value="DAGKc"/>
    <property type="match status" value="1"/>
</dbReference>
<proteinExistence type="predicted"/>
<evidence type="ECO:0000313" key="6">
    <source>
        <dbReference type="EMBL" id="GAA4325903.1"/>
    </source>
</evidence>
<dbReference type="Gene3D" id="2.60.200.40">
    <property type="match status" value="1"/>
</dbReference>
<dbReference type="Gene3D" id="3.40.50.10330">
    <property type="entry name" value="Probable inorganic polyphosphate/atp-NAD kinase, domain 1"/>
    <property type="match status" value="1"/>
</dbReference>
<gene>
    <name evidence="6" type="ORF">GCM10023184_14210</name>
</gene>
<keyword evidence="1" id="KW-0808">Transferase</keyword>
<organism evidence="6 7">
    <name type="scientific">Flaviaesturariibacter amylovorans</name>
    <dbReference type="NCBI Taxonomy" id="1084520"/>
    <lineage>
        <taxon>Bacteria</taxon>
        <taxon>Pseudomonadati</taxon>
        <taxon>Bacteroidota</taxon>
        <taxon>Chitinophagia</taxon>
        <taxon>Chitinophagales</taxon>
        <taxon>Chitinophagaceae</taxon>
        <taxon>Flaviaestuariibacter</taxon>
    </lineage>
</organism>
<dbReference type="PANTHER" id="PTHR12358:SF54">
    <property type="entry name" value="SPHINGOSINE KINASE RELATED PROTEIN"/>
    <property type="match status" value="1"/>
</dbReference>
<dbReference type="InterPro" id="IPR050187">
    <property type="entry name" value="Lipid_Phosphate_FormReg"/>
</dbReference>
<evidence type="ECO:0000256" key="3">
    <source>
        <dbReference type="ARBA" id="ARBA00022777"/>
    </source>
</evidence>
<keyword evidence="2" id="KW-0547">Nucleotide-binding</keyword>
<dbReference type="InterPro" id="IPR017438">
    <property type="entry name" value="ATP-NAD_kinase_N"/>
</dbReference>
<dbReference type="InterPro" id="IPR045540">
    <property type="entry name" value="YegS/DAGK_C"/>
</dbReference>